<dbReference type="InterPro" id="IPR022221">
    <property type="entry name" value="TypeIII_RM_meth"/>
</dbReference>
<evidence type="ECO:0000256" key="1">
    <source>
        <dbReference type="ARBA" id="ARBA00006594"/>
    </source>
</evidence>
<evidence type="ECO:0000256" key="6">
    <source>
        <dbReference type="ARBA" id="ARBA00047942"/>
    </source>
</evidence>
<dbReference type="InterPro" id="IPR002295">
    <property type="entry name" value="N4/N6-MTase_EcoPI_Mod-like"/>
</dbReference>
<accession>A0A4P7L9U7</accession>
<dbReference type="Proteomes" id="UP000295134">
    <property type="component" value="Plasmid pArsFIN8"/>
</dbReference>
<dbReference type="EMBL" id="CP038620">
    <property type="protein sequence ID" value="QBY46598.1"/>
    <property type="molecule type" value="Genomic_DNA"/>
</dbReference>
<dbReference type="RefSeq" id="WP_135678985.1">
    <property type="nucleotide sequence ID" value="NZ_CP038620.1"/>
</dbReference>
<dbReference type="EC" id="2.1.1.72" evidence="2"/>
<evidence type="ECO:0000313" key="8">
    <source>
        <dbReference type="Proteomes" id="UP000295134"/>
    </source>
</evidence>
<sequence length="557" mass="63589">MQTKLFRELNRVLKAFPQFWNGEELHRTMVIEAINRKQPEVIKALVSNEKIKSVYGTDIDGIFIFDFGKLCSLLKYKEYWANSFTKYRNKVGLTSEGKYLDYSSDVVLDFPFKDCVLEGGMTKEDQGKDEVYYNEIIARDEIDCLLSPKVLTNAKRYTKDNIEENIIDFHNNDNLIIKGNNLIVLHSLKVKYQSSIKCVFIDPPYYFHDTKPADTFIYNSNFKLSSWLVFMKNRLEIAKDLMCSDGVIYITISDDGAHYLKVLMDQVFSPENFIADVIWQSRKSISSDGLISISSNHVLTYAKNKKSINKNSFRMALDVEGFNLEDEFGKYKVEPFDAPNERKNLSYKITNPTNGSVHIPPKGRHWRTTENEFLSLLKNNRIQFGTSGIAKPQLKVYLEDAIQAGKGKSASTIWDTISPDIILWNSTDTTTNATKHQQKIFDGIVFENPKPEGLVQRALELASSKGDIVLDFHIGSGTTAATAHKMSRRYIGIEQMDYINDITVPRLQKVIDGEQGGISKDVHWQGGGSFVYAELMELNAYFVHQIQKAQFYTELDG</sequence>
<comment type="catalytic activity">
    <reaction evidence="6">
        <text>a 2'-deoxyadenosine in DNA + S-adenosyl-L-methionine = an N(6)-methyl-2'-deoxyadenosine in DNA + S-adenosyl-L-homocysteine + H(+)</text>
        <dbReference type="Rhea" id="RHEA:15197"/>
        <dbReference type="Rhea" id="RHEA-COMP:12418"/>
        <dbReference type="Rhea" id="RHEA-COMP:12419"/>
        <dbReference type="ChEBI" id="CHEBI:15378"/>
        <dbReference type="ChEBI" id="CHEBI:57856"/>
        <dbReference type="ChEBI" id="CHEBI:59789"/>
        <dbReference type="ChEBI" id="CHEBI:90615"/>
        <dbReference type="ChEBI" id="CHEBI:90616"/>
        <dbReference type="EC" id="2.1.1.72"/>
    </reaction>
</comment>
<dbReference type="SUPFAM" id="SSF53335">
    <property type="entry name" value="S-adenosyl-L-methionine-dependent methyltransferases"/>
    <property type="match status" value="1"/>
</dbReference>
<dbReference type="GeneID" id="39750970"/>
<dbReference type="REBASE" id="306051">
    <property type="entry name" value="M.AnaFINORF52090P"/>
</dbReference>
<dbReference type="InterPro" id="IPR029063">
    <property type="entry name" value="SAM-dependent_MTases_sf"/>
</dbReference>
<evidence type="ECO:0000256" key="2">
    <source>
        <dbReference type="ARBA" id="ARBA00011900"/>
    </source>
</evidence>
<dbReference type="Pfam" id="PF12564">
    <property type="entry name" value="TypeIII_RM_meth"/>
    <property type="match status" value="1"/>
</dbReference>
<comment type="similarity">
    <text evidence="1">Belongs to the N(4)/N(6)-methyltransferase family.</text>
</comment>
<organism evidence="7 8">
    <name type="scientific">Arsenophonus nasoniae</name>
    <name type="common">son-killer infecting Nasonia vitripennis</name>
    <dbReference type="NCBI Taxonomy" id="638"/>
    <lineage>
        <taxon>Bacteria</taxon>
        <taxon>Pseudomonadati</taxon>
        <taxon>Pseudomonadota</taxon>
        <taxon>Gammaproteobacteria</taxon>
        <taxon>Enterobacterales</taxon>
        <taxon>Morganellaceae</taxon>
        <taxon>Arsenophonus</taxon>
    </lineage>
</organism>
<dbReference type="GO" id="GO:0032259">
    <property type="term" value="P:methylation"/>
    <property type="evidence" value="ECO:0007669"/>
    <property type="project" value="UniProtKB-KW"/>
</dbReference>
<keyword evidence="5" id="KW-0949">S-adenosyl-L-methionine</keyword>
<dbReference type="AlphaFoldDB" id="A0A4P7L9U7"/>
<dbReference type="InterPro" id="IPR001091">
    <property type="entry name" value="RM_Methyltransferase"/>
</dbReference>
<keyword evidence="3 7" id="KW-0489">Methyltransferase</keyword>
<name>A0A4P7L9U7_9GAMM</name>
<keyword evidence="7" id="KW-0614">Plasmid</keyword>
<dbReference type="GO" id="GO:0008170">
    <property type="term" value="F:N-methyltransferase activity"/>
    <property type="evidence" value="ECO:0007669"/>
    <property type="project" value="InterPro"/>
</dbReference>
<gene>
    <name evidence="7" type="primary">mboIIM</name>
    <name evidence="7" type="ORF">ArsFIN_52090</name>
</gene>
<dbReference type="REBASE" id="711905">
    <property type="entry name" value="M.AnaCHORF22680P"/>
</dbReference>
<keyword evidence="4 7" id="KW-0808">Transferase</keyword>
<evidence type="ECO:0000256" key="4">
    <source>
        <dbReference type="ARBA" id="ARBA00022679"/>
    </source>
</evidence>
<geneLocation type="plasmid" evidence="8">
    <name>parsfin8</name>
</geneLocation>
<evidence type="ECO:0000256" key="3">
    <source>
        <dbReference type="ARBA" id="ARBA00022603"/>
    </source>
</evidence>
<evidence type="ECO:0000256" key="5">
    <source>
        <dbReference type="ARBA" id="ARBA00022691"/>
    </source>
</evidence>
<dbReference type="KEGG" id="ans:ArsFIN_52090"/>
<proteinExistence type="inferred from homology"/>
<dbReference type="InterPro" id="IPR002941">
    <property type="entry name" value="DNA_methylase_N4/N6"/>
</dbReference>
<dbReference type="GO" id="GO:0009007">
    <property type="term" value="F:site-specific DNA-methyltransferase (adenine-specific) activity"/>
    <property type="evidence" value="ECO:0007669"/>
    <property type="project" value="UniProtKB-EC"/>
</dbReference>
<dbReference type="Gene3D" id="3.40.50.150">
    <property type="entry name" value="Vaccinia Virus protein VP39"/>
    <property type="match status" value="1"/>
</dbReference>
<protein>
    <recommendedName>
        <fullName evidence="2">site-specific DNA-methyltransferase (adenine-specific)</fullName>
        <ecNumber evidence="2">2.1.1.72</ecNumber>
    </recommendedName>
</protein>
<dbReference type="GO" id="GO:0003677">
    <property type="term" value="F:DNA binding"/>
    <property type="evidence" value="ECO:0007669"/>
    <property type="project" value="InterPro"/>
</dbReference>
<evidence type="ECO:0000313" key="7">
    <source>
        <dbReference type="EMBL" id="QBY46598.1"/>
    </source>
</evidence>
<dbReference type="Pfam" id="PF01555">
    <property type="entry name" value="N6_N4_Mtase"/>
    <property type="match status" value="1"/>
</dbReference>
<reference evidence="7 8" key="1">
    <citation type="submission" date="2019-03" db="EMBL/GenBank/DDBJ databases">
        <title>Long-read sequencing reveals hyperdense prophage content in a complex bacterial symbiont genome.</title>
        <authorList>
            <person name="Frost C.L."/>
            <person name="Siozios S."/>
            <person name="Nadal-Jimenez P."/>
            <person name="Brockhurst M.A."/>
            <person name="King K.C."/>
            <person name="Darby A.C."/>
            <person name="Hurst G.D.D."/>
        </authorList>
    </citation>
    <scope>NUCLEOTIDE SEQUENCE [LARGE SCALE GENOMIC DNA]</scope>
    <source>
        <strain evidence="7 8">FIN</strain>
        <plasmid evidence="8">parsfin8</plasmid>
    </source>
</reference>
<dbReference type="PRINTS" id="PR00508">
    <property type="entry name" value="S21N4MTFRASE"/>
</dbReference>
<dbReference type="PIRSF" id="PIRSF015855">
    <property type="entry name" value="TypeIII_Mtase_mKpnI"/>
    <property type="match status" value="1"/>
</dbReference>